<dbReference type="Gene3D" id="3.30.70.270">
    <property type="match status" value="1"/>
</dbReference>
<dbReference type="InterPro" id="IPR043128">
    <property type="entry name" value="Rev_trsase/Diguanyl_cyclase"/>
</dbReference>
<evidence type="ECO:0000313" key="2">
    <source>
        <dbReference type="EMBL" id="JAP33970.1"/>
    </source>
</evidence>
<accession>A0A0V0IMW2</accession>
<sequence>MKDEVEALSHNHTWDVVDLPKGKKLIGCRWVYKVKYKASGEVERFKARLVAKGYNQREGIDFKETFSPVVKMKTVRTVLATAAKKKWYVHQIDVYNAFLNGDLSDEIYMDLPQGFASQGENKVCRLVKSLYGLKQAPRQWNTKLSETLVKFRFVQSRYDPSLYVKKTSEGVTLVLVYVDDMLVTGDSLKLIEETKTTLSETFKMKDLGELKFFLGIEFARSDKGILMHQRRYALELLAELGLGAAKPAGNPIDYNLKLTSKQFDDHVKHLKPNNDPPTDQRAYQRLVGKLLYLTMTRPDIAFSVQNLSQFLQSPKKSHMEAAVRVVRYVKNQPGLGVLLSSSSEEKVSAYCDADWASCPQTRRSVTGYFMKLGDSIVSWKSKKQTTVSRSSAEAEFKSLAAVVAELVWILGLMKEIGSEVILPVCVFS</sequence>
<evidence type="ECO:0000259" key="1">
    <source>
        <dbReference type="Pfam" id="PF07727"/>
    </source>
</evidence>
<dbReference type="PANTHER" id="PTHR11439">
    <property type="entry name" value="GAG-POL-RELATED RETROTRANSPOSON"/>
    <property type="match status" value="1"/>
</dbReference>
<protein>
    <submittedName>
        <fullName evidence="2">Putative ovule protein</fullName>
    </submittedName>
</protein>
<feature type="non-terminal residue" evidence="2">
    <location>
        <position position="428"/>
    </location>
</feature>
<reference evidence="2" key="1">
    <citation type="submission" date="2015-12" db="EMBL/GenBank/DDBJ databases">
        <title>Gene expression during late stages of embryo sac development: a critical building block for successful pollen-pistil interactions.</title>
        <authorList>
            <person name="Liu Y."/>
            <person name="Joly V."/>
            <person name="Sabar M."/>
            <person name="Matton D.P."/>
        </authorList>
    </citation>
    <scope>NUCLEOTIDE SEQUENCE</scope>
</reference>
<dbReference type="EMBL" id="GEDG01004459">
    <property type="protein sequence ID" value="JAP33970.1"/>
    <property type="molecule type" value="Transcribed_RNA"/>
</dbReference>
<organism evidence="2">
    <name type="scientific">Solanum chacoense</name>
    <name type="common">Chaco potato</name>
    <dbReference type="NCBI Taxonomy" id="4108"/>
    <lineage>
        <taxon>Eukaryota</taxon>
        <taxon>Viridiplantae</taxon>
        <taxon>Streptophyta</taxon>
        <taxon>Embryophyta</taxon>
        <taxon>Tracheophyta</taxon>
        <taxon>Spermatophyta</taxon>
        <taxon>Magnoliopsida</taxon>
        <taxon>eudicotyledons</taxon>
        <taxon>Gunneridae</taxon>
        <taxon>Pentapetalae</taxon>
        <taxon>asterids</taxon>
        <taxon>lamiids</taxon>
        <taxon>Solanales</taxon>
        <taxon>Solanaceae</taxon>
        <taxon>Solanoideae</taxon>
        <taxon>Solaneae</taxon>
        <taxon>Solanum</taxon>
    </lineage>
</organism>
<dbReference type="SUPFAM" id="SSF56672">
    <property type="entry name" value="DNA/RNA polymerases"/>
    <property type="match status" value="1"/>
</dbReference>
<dbReference type="CDD" id="cd09272">
    <property type="entry name" value="RNase_HI_RT_Ty1"/>
    <property type="match status" value="1"/>
</dbReference>
<dbReference type="AlphaFoldDB" id="A0A0V0IMW2"/>
<proteinExistence type="predicted"/>
<dbReference type="PANTHER" id="PTHR11439:SF511">
    <property type="match status" value="1"/>
</dbReference>
<dbReference type="InterPro" id="IPR013103">
    <property type="entry name" value="RVT_2"/>
</dbReference>
<name>A0A0V0IMW2_SOLCH</name>
<dbReference type="Pfam" id="PF07727">
    <property type="entry name" value="RVT_2"/>
    <property type="match status" value="1"/>
</dbReference>
<feature type="domain" description="Reverse transcriptase Ty1/copia-type" evidence="1">
    <location>
        <begin position="11"/>
        <end position="252"/>
    </location>
</feature>
<dbReference type="InterPro" id="IPR043502">
    <property type="entry name" value="DNA/RNA_pol_sf"/>
</dbReference>
<dbReference type="Gene3D" id="3.10.10.10">
    <property type="entry name" value="HIV Type 1 Reverse Transcriptase, subunit A, domain 1"/>
    <property type="match status" value="1"/>
</dbReference>